<proteinExistence type="predicted"/>
<name>A0A0V1C611_TRIBR</name>
<dbReference type="EMBL" id="JYDI01000484">
    <property type="protein sequence ID" value="KRY44765.1"/>
    <property type="molecule type" value="Genomic_DNA"/>
</dbReference>
<organism evidence="1 2">
    <name type="scientific">Trichinella britovi</name>
    <name type="common">Parasitic roundworm</name>
    <dbReference type="NCBI Taxonomy" id="45882"/>
    <lineage>
        <taxon>Eukaryota</taxon>
        <taxon>Metazoa</taxon>
        <taxon>Ecdysozoa</taxon>
        <taxon>Nematoda</taxon>
        <taxon>Enoplea</taxon>
        <taxon>Dorylaimia</taxon>
        <taxon>Trichinellida</taxon>
        <taxon>Trichinellidae</taxon>
        <taxon>Trichinella</taxon>
    </lineage>
</organism>
<accession>A0A0V1C611</accession>
<gene>
    <name evidence="1" type="ORF">T03_17209</name>
</gene>
<evidence type="ECO:0000313" key="1">
    <source>
        <dbReference type="EMBL" id="KRY44765.1"/>
    </source>
</evidence>
<sequence>MNEQRALPASSALFPVTSGISHFLINQCYYHHVLYIVSSF</sequence>
<evidence type="ECO:0000313" key="2">
    <source>
        <dbReference type="Proteomes" id="UP000054653"/>
    </source>
</evidence>
<comment type="caution">
    <text evidence="1">The sequence shown here is derived from an EMBL/GenBank/DDBJ whole genome shotgun (WGS) entry which is preliminary data.</text>
</comment>
<dbReference type="AlphaFoldDB" id="A0A0V1C611"/>
<reference evidence="1 2" key="1">
    <citation type="submission" date="2015-01" db="EMBL/GenBank/DDBJ databases">
        <title>Evolution of Trichinella species and genotypes.</title>
        <authorList>
            <person name="Korhonen P.K."/>
            <person name="Edoardo P."/>
            <person name="Giuseppe L.R."/>
            <person name="Gasser R.B."/>
        </authorList>
    </citation>
    <scope>NUCLEOTIDE SEQUENCE [LARGE SCALE GENOMIC DNA]</scope>
    <source>
        <strain evidence="1">ISS120</strain>
    </source>
</reference>
<protein>
    <submittedName>
        <fullName evidence="1">Uncharacterized protein</fullName>
    </submittedName>
</protein>
<dbReference type="Proteomes" id="UP000054653">
    <property type="component" value="Unassembled WGS sequence"/>
</dbReference>
<keyword evidence="2" id="KW-1185">Reference proteome</keyword>